<dbReference type="PROSITE" id="PS50053">
    <property type="entry name" value="UBIQUITIN_2"/>
    <property type="match status" value="1"/>
</dbReference>
<comment type="caution">
    <text evidence="4">The sequence shown here is derived from an EMBL/GenBank/DDBJ whole genome shotgun (WGS) entry which is preliminary data.</text>
</comment>
<dbReference type="SUPFAM" id="SSF54236">
    <property type="entry name" value="Ubiquitin-like"/>
    <property type="match status" value="1"/>
</dbReference>
<dbReference type="SMART" id="SM00213">
    <property type="entry name" value="UBQ"/>
    <property type="match status" value="1"/>
</dbReference>
<keyword evidence="5" id="KW-1185">Reference proteome</keyword>
<dbReference type="EMBL" id="JAIXMP010000015">
    <property type="protein sequence ID" value="KAI9261594.1"/>
    <property type="molecule type" value="Genomic_DNA"/>
</dbReference>
<dbReference type="Pfam" id="PF13373">
    <property type="entry name" value="Dsc3_C"/>
    <property type="match status" value="1"/>
</dbReference>
<proteinExistence type="predicted"/>
<dbReference type="InterPro" id="IPR025390">
    <property type="entry name" value="Dsc3_C"/>
</dbReference>
<sequence>MMHPEQQQQQDEYYETVDLHIRWNEGQDLIITASPFDSIFDIKQKIRQSASQTQNKHVRLIRNGRILDDTRRLCDYGIGKLERDTNSKAKVPPPPLVYIHCSVSDYIPPSSRKKPQQQQTSSSSSSSSSTPSNNNDEPQISPPTGFDRLRESGFSEEDIQGIRARFHRMHGTVGDDNSEEARNLEEQWIDNTSETLADGTVQGTYKEMMWGLILGFFLGIICLFWFRESVFTRRHQLGIVAGILINISFGVLHVYY</sequence>
<evidence type="ECO:0000256" key="2">
    <source>
        <dbReference type="SAM" id="Phobius"/>
    </source>
</evidence>
<feature type="transmembrane region" description="Helical" evidence="2">
    <location>
        <begin position="238"/>
        <end position="255"/>
    </location>
</feature>
<dbReference type="GO" id="GO:0044695">
    <property type="term" value="C:Dsc E3 ubiquitin ligase complex"/>
    <property type="evidence" value="ECO:0007669"/>
    <property type="project" value="InterPro"/>
</dbReference>
<dbReference type="InterPro" id="IPR000626">
    <property type="entry name" value="Ubiquitin-like_dom"/>
</dbReference>
<dbReference type="Pfam" id="PF10302">
    <property type="entry name" value="Dsc3_N"/>
    <property type="match status" value="1"/>
</dbReference>
<dbReference type="InterPro" id="IPR029071">
    <property type="entry name" value="Ubiquitin-like_domsf"/>
</dbReference>
<evidence type="ECO:0000256" key="1">
    <source>
        <dbReference type="SAM" id="MobiDB-lite"/>
    </source>
</evidence>
<dbReference type="AlphaFoldDB" id="A0AAD5PDC2"/>
<feature type="region of interest" description="Disordered" evidence="1">
    <location>
        <begin position="107"/>
        <end position="150"/>
    </location>
</feature>
<reference evidence="4" key="2">
    <citation type="submission" date="2023-02" db="EMBL/GenBank/DDBJ databases">
        <authorList>
            <consortium name="DOE Joint Genome Institute"/>
            <person name="Mondo S.J."/>
            <person name="Chang Y."/>
            <person name="Wang Y."/>
            <person name="Ahrendt S."/>
            <person name="Andreopoulos W."/>
            <person name="Barry K."/>
            <person name="Beard J."/>
            <person name="Benny G.L."/>
            <person name="Blankenship S."/>
            <person name="Bonito G."/>
            <person name="Cuomo C."/>
            <person name="Desiro A."/>
            <person name="Gervers K.A."/>
            <person name="Hundley H."/>
            <person name="Kuo A."/>
            <person name="LaButti K."/>
            <person name="Lang B.F."/>
            <person name="Lipzen A."/>
            <person name="O'Donnell K."/>
            <person name="Pangilinan J."/>
            <person name="Reynolds N."/>
            <person name="Sandor L."/>
            <person name="Smith M.W."/>
            <person name="Tsang A."/>
            <person name="Grigoriev I.V."/>
            <person name="Stajich J.E."/>
            <person name="Spatafora J.W."/>
        </authorList>
    </citation>
    <scope>NUCLEOTIDE SEQUENCE</scope>
    <source>
        <strain evidence="4">RSA 2281</strain>
    </source>
</reference>
<dbReference type="Proteomes" id="UP001209540">
    <property type="component" value="Unassembled WGS sequence"/>
</dbReference>
<dbReference type="CDD" id="cd17039">
    <property type="entry name" value="Ubl_ubiquitin_like"/>
    <property type="match status" value="1"/>
</dbReference>
<organism evidence="4 5">
    <name type="scientific">Phascolomyces articulosus</name>
    <dbReference type="NCBI Taxonomy" id="60185"/>
    <lineage>
        <taxon>Eukaryota</taxon>
        <taxon>Fungi</taxon>
        <taxon>Fungi incertae sedis</taxon>
        <taxon>Mucoromycota</taxon>
        <taxon>Mucoromycotina</taxon>
        <taxon>Mucoromycetes</taxon>
        <taxon>Mucorales</taxon>
        <taxon>Lichtheimiaceae</taxon>
        <taxon>Phascolomyces</taxon>
    </lineage>
</organism>
<accession>A0AAD5PDC2</accession>
<dbReference type="InterPro" id="IPR019413">
    <property type="entry name" value="Dsc3_ub-like_dom"/>
</dbReference>
<dbReference type="PANTHER" id="PTHR28049:SF1">
    <property type="entry name" value="DSC E3 UBIQUITIN LIGASE COMPLEX SUBUNIT 3"/>
    <property type="match status" value="1"/>
</dbReference>
<keyword evidence="2" id="KW-0472">Membrane</keyword>
<feature type="compositionally biased region" description="Low complexity" evidence="1">
    <location>
        <begin position="116"/>
        <end position="132"/>
    </location>
</feature>
<keyword evidence="2" id="KW-1133">Transmembrane helix</keyword>
<gene>
    <name evidence="4" type="ORF">BDA99DRAFT_511850</name>
</gene>
<evidence type="ECO:0000313" key="4">
    <source>
        <dbReference type="EMBL" id="KAI9261594.1"/>
    </source>
</evidence>
<reference evidence="4" key="1">
    <citation type="journal article" date="2022" name="IScience">
        <title>Evolution of zygomycete secretomes and the origins of terrestrial fungal ecologies.</title>
        <authorList>
            <person name="Chang Y."/>
            <person name="Wang Y."/>
            <person name="Mondo S."/>
            <person name="Ahrendt S."/>
            <person name="Andreopoulos W."/>
            <person name="Barry K."/>
            <person name="Beard J."/>
            <person name="Benny G.L."/>
            <person name="Blankenship S."/>
            <person name="Bonito G."/>
            <person name="Cuomo C."/>
            <person name="Desiro A."/>
            <person name="Gervers K.A."/>
            <person name="Hundley H."/>
            <person name="Kuo A."/>
            <person name="LaButti K."/>
            <person name="Lang B.F."/>
            <person name="Lipzen A."/>
            <person name="O'Donnell K."/>
            <person name="Pangilinan J."/>
            <person name="Reynolds N."/>
            <person name="Sandor L."/>
            <person name="Smith M.E."/>
            <person name="Tsang A."/>
            <person name="Grigoriev I.V."/>
            <person name="Stajich J.E."/>
            <person name="Spatafora J.W."/>
        </authorList>
    </citation>
    <scope>NUCLEOTIDE SEQUENCE</scope>
    <source>
        <strain evidence="4">RSA 2281</strain>
    </source>
</reference>
<protein>
    <submittedName>
        <fullName evidence="4">DUF2407 C-terminal domain-containing protein</fullName>
    </submittedName>
</protein>
<dbReference type="Gene3D" id="3.10.20.90">
    <property type="entry name" value="Phosphatidylinositol 3-kinase Catalytic Subunit, Chain A, domain 1"/>
    <property type="match status" value="1"/>
</dbReference>
<dbReference type="PANTHER" id="PTHR28049">
    <property type="entry name" value="TRANSMEMBRANE PROTEIN YOR223W"/>
    <property type="match status" value="1"/>
</dbReference>
<dbReference type="InterPro" id="IPR045226">
    <property type="entry name" value="Dsc3"/>
</dbReference>
<name>A0AAD5PDC2_9FUNG</name>
<keyword evidence="2" id="KW-0812">Transmembrane</keyword>
<dbReference type="GO" id="GO:0005783">
    <property type="term" value="C:endoplasmic reticulum"/>
    <property type="evidence" value="ECO:0007669"/>
    <property type="project" value="TreeGrafter"/>
</dbReference>
<feature type="domain" description="Ubiquitin-like" evidence="3">
    <location>
        <begin position="17"/>
        <end position="78"/>
    </location>
</feature>
<evidence type="ECO:0000313" key="5">
    <source>
        <dbReference type="Proteomes" id="UP001209540"/>
    </source>
</evidence>
<evidence type="ECO:0000259" key="3">
    <source>
        <dbReference type="PROSITE" id="PS50053"/>
    </source>
</evidence>
<feature type="transmembrane region" description="Helical" evidence="2">
    <location>
        <begin position="208"/>
        <end position="226"/>
    </location>
</feature>